<reference evidence="2 3" key="1">
    <citation type="submission" date="2018-03" db="EMBL/GenBank/DDBJ databases">
        <authorList>
            <person name="Keele B.F."/>
        </authorList>
    </citation>
    <scope>NUCLEOTIDE SEQUENCE [LARGE SCALE GENOMIC DNA]</scope>
    <source>
        <strain evidence="2 3">IB-3</strain>
    </source>
</reference>
<feature type="region of interest" description="Disordered" evidence="1">
    <location>
        <begin position="265"/>
        <end position="289"/>
    </location>
</feature>
<protein>
    <submittedName>
        <fullName evidence="2">Uncharacterized protein</fullName>
    </submittedName>
</protein>
<comment type="caution">
    <text evidence="2">The sequence shown here is derived from an EMBL/GenBank/DDBJ whole genome shotgun (WGS) entry which is preliminary data.</text>
</comment>
<feature type="compositionally biased region" description="Low complexity" evidence="1">
    <location>
        <begin position="265"/>
        <end position="278"/>
    </location>
</feature>
<evidence type="ECO:0000313" key="2">
    <source>
        <dbReference type="EMBL" id="PUA82949.1"/>
    </source>
</evidence>
<evidence type="ECO:0000256" key="1">
    <source>
        <dbReference type="SAM" id="MobiDB-lite"/>
    </source>
</evidence>
<name>A0A2R7Z3M5_9ACTN</name>
<feature type="compositionally biased region" description="Basic residues" evidence="1">
    <location>
        <begin position="279"/>
        <end position="289"/>
    </location>
</feature>
<sequence>MRDRIWRDLADAQAGLLSRRELRDLRVTPGEIRHHVEVGRRAARSREVVSTTTGPLSPEQRLWLGVLHAGPTAMVGGLTAAEHHGLRRWPREVVTVLVANPMSFEPLDGFAFFRTRRSFALLAGPGQLPVCRIEPAVLLFAAHEPHLRTALGAVTAAVQQRLTTPDRLRTWMDDLTHCVERGRSAPCSTTWPEVRTRWRKWTCAARAVPSGCGHRVGSKCGWTAPGGGATPTASGTCLTVESSCWRSTGPSTTTRCRACSTAAATAGSRPRGASSCSARRGRSATSRRK</sequence>
<keyword evidence="3" id="KW-1185">Reference proteome</keyword>
<dbReference type="AlphaFoldDB" id="A0A2R7Z3M5"/>
<evidence type="ECO:0000313" key="3">
    <source>
        <dbReference type="Proteomes" id="UP000244867"/>
    </source>
</evidence>
<proteinExistence type="predicted"/>
<dbReference type="Proteomes" id="UP000244867">
    <property type="component" value="Unassembled WGS sequence"/>
</dbReference>
<accession>A0A2R7Z3M5</accession>
<dbReference type="EMBL" id="PYXZ01000001">
    <property type="protein sequence ID" value="PUA82949.1"/>
    <property type="molecule type" value="Genomic_DNA"/>
</dbReference>
<gene>
    <name evidence="2" type="ORF">C7S10_04465</name>
</gene>
<organism evidence="2 3">
    <name type="scientific">Nocardioides currus</name>
    <dbReference type="NCBI Taxonomy" id="2133958"/>
    <lineage>
        <taxon>Bacteria</taxon>
        <taxon>Bacillati</taxon>
        <taxon>Actinomycetota</taxon>
        <taxon>Actinomycetes</taxon>
        <taxon>Propionibacteriales</taxon>
        <taxon>Nocardioidaceae</taxon>
        <taxon>Nocardioides</taxon>
    </lineage>
</organism>